<feature type="transmembrane region" description="Helical" evidence="1">
    <location>
        <begin position="229"/>
        <end position="249"/>
    </location>
</feature>
<feature type="transmembrane region" description="Helical" evidence="1">
    <location>
        <begin position="261"/>
        <end position="280"/>
    </location>
</feature>
<evidence type="ECO:0000313" key="3">
    <source>
        <dbReference type="Proteomes" id="UP000015104"/>
    </source>
</evidence>
<keyword evidence="1" id="KW-0812">Transmembrane</keyword>
<evidence type="ECO:0000313" key="2">
    <source>
        <dbReference type="EnsemblMetazoa" id="tetur08g08130.1"/>
    </source>
</evidence>
<dbReference type="EMBL" id="CAEY01001941">
    <property type="status" value="NOT_ANNOTATED_CDS"/>
    <property type="molecule type" value="Genomic_DNA"/>
</dbReference>
<evidence type="ECO:0008006" key="4">
    <source>
        <dbReference type="Google" id="ProtNLM"/>
    </source>
</evidence>
<keyword evidence="3" id="KW-1185">Reference proteome</keyword>
<protein>
    <recommendedName>
        <fullName evidence="4">Gustatory receptor</fullName>
    </recommendedName>
</protein>
<keyword evidence="1" id="KW-0472">Membrane</keyword>
<dbReference type="EnsemblMetazoa" id="tetur08g08130.1">
    <property type="protein sequence ID" value="tetur08g08130.1"/>
    <property type="gene ID" value="tetur08g08130"/>
</dbReference>
<dbReference type="Proteomes" id="UP000015104">
    <property type="component" value="Unassembled WGS sequence"/>
</dbReference>
<dbReference type="HOGENOM" id="CLU_067200_0_0_1"/>
<accession>T1KCM2</accession>
<feature type="transmembrane region" description="Helical" evidence="1">
    <location>
        <begin position="324"/>
        <end position="349"/>
    </location>
</feature>
<reference evidence="2" key="2">
    <citation type="submission" date="2015-06" db="UniProtKB">
        <authorList>
            <consortium name="EnsemblMetazoa"/>
        </authorList>
    </citation>
    <scope>IDENTIFICATION</scope>
</reference>
<proteinExistence type="predicted"/>
<organism evidence="2 3">
    <name type="scientific">Tetranychus urticae</name>
    <name type="common">Two-spotted spider mite</name>
    <dbReference type="NCBI Taxonomy" id="32264"/>
    <lineage>
        <taxon>Eukaryota</taxon>
        <taxon>Metazoa</taxon>
        <taxon>Ecdysozoa</taxon>
        <taxon>Arthropoda</taxon>
        <taxon>Chelicerata</taxon>
        <taxon>Arachnida</taxon>
        <taxon>Acari</taxon>
        <taxon>Acariformes</taxon>
        <taxon>Trombidiformes</taxon>
        <taxon>Prostigmata</taxon>
        <taxon>Eleutherengona</taxon>
        <taxon>Raphignathae</taxon>
        <taxon>Tetranychoidea</taxon>
        <taxon>Tetranychidae</taxon>
        <taxon>Tetranychus</taxon>
    </lineage>
</organism>
<reference evidence="3" key="1">
    <citation type="submission" date="2011-08" db="EMBL/GenBank/DDBJ databases">
        <authorList>
            <person name="Rombauts S."/>
        </authorList>
    </citation>
    <scope>NUCLEOTIDE SEQUENCE</scope>
    <source>
        <strain evidence="3">London</strain>
    </source>
</reference>
<feature type="transmembrane region" description="Helical" evidence="1">
    <location>
        <begin position="118"/>
        <end position="142"/>
    </location>
</feature>
<name>T1KCM2_TETUR</name>
<feature type="transmembrane region" description="Helical" evidence="1">
    <location>
        <begin position="32"/>
        <end position="52"/>
    </location>
</feature>
<sequence>MPRMLPIENGSSYAKPIGLFASMVRFEGKKSAFTNFFLILLAICVIFVNIFAKEAITKFTTCEKIFRCTNLVLYVIWLLRIRSKRMKYNAIINLFEAQTRCNLDRPNVRKHLSKSRNIFLFVVTFIALWPPLCDLCHSIMSFQQTGDYISLLKNLSSCLLYLLCHSSFQLYHQFLVESCLNIQACWLTVLDCIRLLDRIDGRTLTLTEIRECRSMFVIAAVTTHKMDSFLRFPIFSYYSFLFILFNVHFVNMLREPTVENLIMVTTQSLHLVFVTFNIIYINYLSNKCFDVVYSLAYKTRSLPVHNEVLLFIDRIEHSKVGFSFLKISLITPTFVTSMASLTLTIALSAPTLFE</sequence>
<keyword evidence="1" id="KW-1133">Transmembrane helix</keyword>
<evidence type="ECO:0000256" key="1">
    <source>
        <dbReference type="SAM" id="Phobius"/>
    </source>
</evidence>
<dbReference type="AlphaFoldDB" id="T1KCM2"/>